<name>A0A849XR39_9FIRM</name>
<dbReference type="InterPro" id="IPR004869">
    <property type="entry name" value="MMPL_dom"/>
</dbReference>
<feature type="transmembrane region" description="Helical" evidence="6">
    <location>
        <begin position="575"/>
        <end position="595"/>
    </location>
</feature>
<feature type="transmembrane region" description="Helical" evidence="6">
    <location>
        <begin position="523"/>
        <end position="542"/>
    </location>
</feature>
<organism evidence="8 9">
    <name type="scientific">Coprococcus comes</name>
    <dbReference type="NCBI Taxonomy" id="410072"/>
    <lineage>
        <taxon>Bacteria</taxon>
        <taxon>Bacillati</taxon>
        <taxon>Bacillota</taxon>
        <taxon>Clostridia</taxon>
        <taxon>Lachnospirales</taxon>
        <taxon>Lachnospiraceae</taxon>
        <taxon>Coprococcus</taxon>
    </lineage>
</organism>
<feature type="transmembrane region" description="Helical" evidence="6">
    <location>
        <begin position="616"/>
        <end position="639"/>
    </location>
</feature>
<evidence type="ECO:0000313" key="8">
    <source>
        <dbReference type="EMBL" id="NUN85524.1"/>
    </source>
</evidence>
<evidence type="ECO:0000256" key="3">
    <source>
        <dbReference type="ARBA" id="ARBA00022692"/>
    </source>
</evidence>
<evidence type="ECO:0000313" key="9">
    <source>
        <dbReference type="Proteomes" id="UP000554488"/>
    </source>
</evidence>
<dbReference type="PANTHER" id="PTHR33406:SF13">
    <property type="entry name" value="MEMBRANE PROTEIN YDFJ"/>
    <property type="match status" value="1"/>
</dbReference>
<feature type="domain" description="Membrane transport protein MMPL" evidence="7">
    <location>
        <begin position="399"/>
        <end position="676"/>
    </location>
</feature>
<evidence type="ECO:0000256" key="5">
    <source>
        <dbReference type="ARBA" id="ARBA00023136"/>
    </source>
</evidence>
<feature type="transmembrane region" description="Helical" evidence="6">
    <location>
        <begin position="203"/>
        <end position="223"/>
    </location>
</feature>
<dbReference type="PANTHER" id="PTHR33406">
    <property type="entry name" value="MEMBRANE PROTEIN MJ1562-RELATED"/>
    <property type="match status" value="1"/>
</dbReference>
<accession>A0A849XR39</accession>
<gene>
    <name evidence="8" type="ORF">HUU93_02710</name>
</gene>
<dbReference type="Pfam" id="PF03176">
    <property type="entry name" value="MMPL"/>
    <property type="match status" value="2"/>
</dbReference>
<feature type="transmembrane region" description="Helical" evidence="6">
    <location>
        <begin position="659"/>
        <end position="682"/>
    </location>
</feature>
<proteinExistence type="predicted"/>
<dbReference type="AlphaFoldDB" id="A0A849XR39"/>
<keyword evidence="2" id="KW-1003">Cell membrane</keyword>
<feature type="transmembrane region" description="Helical" evidence="6">
    <location>
        <begin position="549"/>
        <end position="569"/>
    </location>
</feature>
<feature type="transmembrane region" description="Helical" evidence="6">
    <location>
        <begin position="177"/>
        <end position="196"/>
    </location>
</feature>
<keyword evidence="4 6" id="KW-1133">Transmembrane helix</keyword>
<dbReference type="GO" id="GO:0005886">
    <property type="term" value="C:plasma membrane"/>
    <property type="evidence" value="ECO:0007669"/>
    <property type="project" value="UniProtKB-SubCell"/>
</dbReference>
<evidence type="ECO:0000256" key="4">
    <source>
        <dbReference type="ARBA" id="ARBA00022989"/>
    </source>
</evidence>
<dbReference type="RefSeq" id="WP_173692467.1">
    <property type="nucleotide sequence ID" value="NZ_JAAION010000019.1"/>
</dbReference>
<dbReference type="InterPro" id="IPR050545">
    <property type="entry name" value="Mycobact_MmpL"/>
</dbReference>
<keyword evidence="5 6" id="KW-0472">Membrane</keyword>
<dbReference type="EMBL" id="JABWDC010000006">
    <property type="protein sequence ID" value="NUN85524.1"/>
    <property type="molecule type" value="Genomic_DNA"/>
</dbReference>
<comment type="caution">
    <text evidence="8">The sequence shown here is derived from an EMBL/GenBank/DDBJ whole genome shotgun (WGS) entry which is preliminary data.</text>
</comment>
<evidence type="ECO:0000256" key="6">
    <source>
        <dbReference type="SAM" id="Phobius"/>
    </source>
</evidence>
<comment type="subcellular location">
    <subcellularLocation>
        <location evidence="1">Cell membrane</location>
        <topology evidence="1">Multi-pass membrane protein</topology>
    </subcellularLocation>
</comment>
<protein>
    <submittedName>
        <fullName evidence="8">MMPL family transporter</fullName>
    </submittedName>
</protein>
<dbReference type="Proteomes" id="UP000554488">
    <property type="component" value="Unassembled WGS sequence"/>
</dbReference>
<reference evidence="8 9" key="1">
    <citation type="submission" date="2020-04" db="EMBL/GenBank/DDBJ databases">
        <authorList>
            <person name="Pieper L."/>
        </authorList>
    </citation>
    <scope>NUCLEOTIDE SEQUENCE [LARGE SCALE GENOMIC DNA]</scope>
    <source>
        <strain evidence="8 9">F22</strain>
    </source>
</reference>
<evidence type="ECO:0000256" key="2">
    <source>
        <dbReference type="ARBA" id="ARBA00022475"/>
    </source>
</evidence>
<feature type="transmembrane region" description="Helical" evidence="6">
    <location>
        <begin position="306"/>
        <end position="330"/>
    </location>
</feature>
<feature type="transmembrane region" description="Helical" evidence="6">
    <location>
        <begin position="351"/>
        <end position="373"/>
    </location>
</feature>
<feature type="transmembrane region" description="Helical" evidence="6">
    <location>
        <begin position="274"/>
        <end position="300"/>
    </location>
</feature>
<dbReference type="SUPFAM" id="SSF82866">
    <property type="entry name" value="Multidrug efflux transporter AcrB transmembrane domain"/>
    <property type="match status" value="2"/>
</dbReference>
<dbReference type="Gene3D" id="1.20.1640.10">
    <property type="entry name" value="Multidrug efflux transporter AcrB transmembrane domain"/>
    <property type="match status" value="2"/>
</dbReference>
<sequence length="703" mass="77331">MIIVVKAGKWIAKHRFIILLLGILLLIPSFIGMAKTRINYDLLSYLPESLETVEGQDVMVDEYGMGAFAMVVVEDTDMKDIQKLADQFNKVDHVEKVLWYGDVADLSLPVEMIPSDLRKAFYNGDATLMLALFDNTTSSDEAMNAVGEMRKIASKQCFIAGMTGVVADIKNVAMKEVPIYVVIAAILSFLVLEITGESFLVPIFFLISIGAAIVYNLGSNIFLGEICYVTKALTAVLQLGVTMDYSIFLLNSYEENKRRFPGDKNRAMGHAISNTFKSIVGSSVTTVAGFVALCVMTFALGRDLGIVMAKGVIIGVLCCVTILPAMILIFDKPIEKTKHKPLIKSMDKVSAFITKHYKVWIVAFLILLIPAIYGNNHTKIYYNIAQSLPQSLPSNVANSELKDDFDMSTMHIVMLDKDMDAKEKKAMMSEIDDVKGVKWTLGLNSIVGSSIPESMIPDDVKSMLQGKDTELMFVCTKYESATPQVNKQIKQIDKIVKSYDKSGMVIGEAPLMKDLQDVTDIDLTRVNVISIAAIFIIILLIFKSISLPIILVSVIEFAITINMAIPFYQGKSLPFVASIVIGAIQLGATVDYAILMTTRYQKERMKGKSKKESVAIAHRISMPSIITSGLSFFAATFGVTCYTQVDMIGSICELLSRGAIISVIVVLTVLPAMFLIFDPVICRTTAGYRVKKDKSKTVAEPTA</sequence>
<keyword evidence="3 6" id="KW-0812">Transmembrane</keyword>
<evidence type="ECO:0000259" key="7">
    <source>
        <dbReference type="Pfam" id="PF03176"/>
    </source>
</evidence>
<reference evidence="8 9" key="2">
    <citation type="submission" date="2020-07" db="EMBL/GenBank/DDBJ databases">
        <title>Bacterial metabolism rescues the inhibition of intestinal drug absorption by food and drug additives.</title>
        <authorList>
            <person name="Zou L."/>
            <person name="Spanogiannopoulos P."/>
            <person name="Chien H.-C."/>
            <person name="Pieper L.M."/>
            <person name="Cai W."/>
            <person name="Khuri N."/>
            <person name="Pottel J."/>
            <person name="Vora B."/>
            <person name="Ni Z."/>
            <person name="Tsakalozou E."/>
            <person name="Zhang W."/>
            <person name="Shoichet B.K."/>
            <person name="Giacomini K.M."/>
            <person name="Turnbaugh P.J."/>
        </authorList>
    </citation>
    <scope>NUCLEOTIDE SEQUENCE [LARGE SCALE GENOMIC DNA]</scope>
    <source>
        <strain evidence="8 9">F22</strain>
    </source>
</reference>
<evidence type="ECO:0000256" key="1">
    <source>
        <dbReference type="ARBA" id="ARBA00004651"/>
    </source>
</evidence>
<feature type="domain" description="Membrane transport protein MMPL" evidence="7">
    <location>
        <begin position="77"/>
        <end position="330"/>
    </location>
</feature>